<accession>A0A1Y1T509</accession>
<evidence type="ECO:0000313" key="1">
    <source>
        <dbReference type="EMBL" id="ORL46130.1"/>
    </source>
</evidence>
<protein>
    <submittedName>
        <fullName evidence="1">TonB-dependent outer membrane receptor</fullName>
    </submittedName>
</protein>
<comment type="caution">
    <text evidence="1">The sequence shown here is derived from an EMBL/GenBank/DDBJ whole genome shotgun (WGS) entry which is preliminary data.</text>
</comment>
<proteinExistence type="predicted"/>
<gene>
    <name evidence="1" type="ORF">IIF7_06151</name>
</gene>
<keyword evidence="2" id="KW-1185">Reference proteome</keyword>
<dbReference type="EMBL" id="ARYN01000005">
    <property type="protein sequence ID" value="ORL46130.1"/>
    <property type="molecule type" value="Genomic_DNA"/>
</dbReference>
<evidence type="ECO:0000313" key="2">
    <source>
        <dbReference type="Proteomes" id="UP000192746"/>
    </source>
</evidence>
<feature type="non-terminal residue" evidence="1">
    <location>
        <position position="1"/>
    </location>
</feature>
<organism evidence="1 2">
    <name type="scientific">Zunongwangia atlantica 22II14-10F7</name>
    <dbReference type="NCBI Taxonomy" id="1185767"/>
    <lineage>
        <taxon>Bacteria</taxon>
        <taxon>Pseudomonadati</taxon>
        <taxon>Bacteroidota</taxon>
        <taxon>Flavobacteriia</taxon>
        <taxon>Flavobacteriales</taxon>
        <taxon>Flavobacteriaceae</taxon>
        <taxon>Zunongwangia</taxon>
    </lineage>
</organism>
<reference evidence="1 2" key="1">
    <citation type="submission" date="2013-04" db="EMBL/GenBank/DDBJ databases">
        <title>Zunongwangia sp. 22II14-10F7 Genome Sequencing.</title>
        <authorList>
            <person name="Lai Q."/>
            <person name="Shao Z."/>
        </authorList>
    </citation>
    <scope>NUCLEOTIDE SEQUENCE [LARGE SCALE GENOMIC DNA]</scope>
    <source>
        <strain evidence="1 2">22II14-10F7</strain>
    </source>
</reference>
<sequence length="174" mass="19203">TMAGSSNGSFDYEDRIVIIDRNSEFYGGINNNLKFKNFSLQFLFRFEKKSGLHSLFNAGRASNPLRTVLAKLNGESTFQTISQSSQAGNAFTNVLNTNFPVQDASFIRLQTISFGYDLPKAFLDNIGIDALRLFIHGQNLFTITPYEGIDPQLSLSGIEIGSLRSISGGAQIKF</sequence>
<name>A0A1Y1T509_9FLAO</name>
<keyword evidence="1" id="KW-0675">Receptor</keyword>
<dbReference type="Proteomes" id="UP000192746">
    <property type="component" value="Unassembled WGS sequence"/>
</dbReference>
<dbReference type="AlphaFoldDB" id="A0A1Y1T509"/>
<dbReference type="STRING" id="1185767.IIF7_06151"/>